<dbReference type="PANTHER" id="PTHR10644">
    <property type="entry name" value="DNA REPAIR/RNA PROCESSING CPSF FAMILY"/>
    <property type="match status" value="1"/>
</dbReference>
<organism evidence="7 8">
    <name type="scientific">Agrocybe pediades</name>
    <dbReference type="NCBI Taxonomy" id="84607"/>
    <lineage>
        <taxon>Eukaryota</taxon>
        <taxon>Fungi</taxon>
        <taxon>Dikarya</taxon>
        <taxon>Basidiomycota</taxon>
        <taxon>Agaricomycotina</taxon>
        <taxon>Agaricomycetes</taxon>
        <taxon>Agaricomycetidae</taxon>
        <taxon>Agaricales</taxon>
        <taxon>Agaricineae</taxon>
        <taxon>Strophariaceae</taxon>
        <taxon>Agrocybe</taxon>
    </lineage>
</organism>
<evidence type="ECO:0000259" key="5">
    <source>
        <dbReference type="Pfam" id="PF10433"/>
    </source>
</evidence>
<dbReference type="InterPro" id="IPR015943">
    <property type="entry name" value="WD40/YVTN_repeat-like_dom_sf"/>
</dbReference>
<evidence type="ECO:0000256" key="1">
    <source>
        <dbReference type="ARBA" id="ARBA00004123"/>
    </source>
</evidence>
<evidence type="ECO:0000256" key="3">
    <source>
        <dbReference type="SAM" id="MobiDB-lite"/>
    </source>
</evidence>
<name>A0A8H4VPV4_9AGAR</name>
<reference evidence="7 8" key="1">
    <citation type="submission" date="2019-12" db="EMBL/GenBank/DDBJ databases">
        <authorList>
            <person name="Floudas D."/>
            <person name="Bentzer J."/>
            <person name="Ahren D."/>
            <person name="Johansson T."/>
            <person name="Persson P."/>
            <person name="Tunlid A."/>
        </authorList>
    </citation>
    <scope>NUCLEOTIDE SEQUENCE [LARGE SCALE GENOMIC DNA]</scope>
    <source>
        <strain evidence="7 8">CBS 102.39</strain>
    </source>
</reference>
<feature type="domain" description="RSE1/DDB1/CPSF1 C-terminal" evidence="4">
    <location>
        <begin position="912"/>
        <end position="1240"/>
    </location>
</feature>
<dbReference type="GO" id="GO:0005634">
    <property type="term" value="C:nucleus"/>
    <property type="evidence" value="ECO:0007669"/>
    <property type="project" value="UniProtKB-SubCell"/>
</dbReference>
<dbReference type="InterPro" id="IPR018846">
    <property type="entry name" value="Beta-prop_RSE1/DDB1/CPSF1_1st"/>
</dbReference>
<comment type="subcellular location">
    <subcellularLocation>
        <location evidence="1">Nucleus</location>
    </subcellularLocation>
</comment>
<dbReference type="Pfam" id="PF23726">
    <property type="entry name" value="Beta-prop_RSE1_2nd"/>
    <property type="match status" value="1"/>
</dbReference>
<proteinExistence type="predicted"/>
<dbReference type="InterPro" id="IPR050358">
    <property type="entry name" value="RSE1/DDB1/CFT1"/>
</dbReference>
<sequence length="1279" mass="138498">MKVVSTFHPSSSVVSSLKCTLATKDLEHLVVAKLNRIDVYSVNAHGLEHDCGLDIWGKICSVKALPHSEYEVRSNIIVMITHPEPELLILKYSKDGDGIAHLELAKSIPLFERLPRVAEFFNNVLVHPSGKQAIVSCYATKLKVITFSGGEYVSDFDATIPEINIFSIAYLPVPEDDKFAIAILHFDSQERLQLCARDIDVDGLEIPRQLSTLLAPTIVTTNYVVYPTDTPLHLIPVRPDLDADAPEGTFLGGILLVGGDRLALYELASKEDQRKQSDKQRRLETKKKGDSSEAAKAKAKEQERASRKRKPKATLEWPWSAVSAWTSVEGAPFRFLLGDSFGRLSLLSVENVNELGMILIPLGETSPATTISYLTNQCVYLGSHFGDSQLLKISESPVSSEDVPALTFPAGFQAVSSGSLTSVAAKKGKGKAPAQEDDMDVDDDTSTKSYSRGRVVDSRKSFVTVLDTYKNIAPIMDAILVDTDNSKQHQIVTCSGGANTGSINVIRSGAEFKELASIPGIVNVTGVWTVKSTPDARYDTHMIVSMANETHLFEIYNVNGKTTLKRIGASALGGLVTSQRTLIFAPFSLRDHGGYKPSSLVVQVVATGVHLLEWDPTMLTYVERASWDVKTVLQAHNRPTEIAAASINFSQIALALSGGNVTLLCLEIGAKQFRHVMTHSTGSEISAISILPSEPEQQYSSFLSVSYWSSNVVEVFTISSNGFTSAAERRSPPLPAVVRSILLHSFSGKEKDETYLLAGLGDGSVASLHWKRGATWKDRQLTDLKVVSLGHAPVSLTPCEVGGQRCVFAAGNKATVFFIDNGRLANSAITLKEISGASRLNTSAFPDSLILAAPHGLFIGSIGDLKKMNIRSASLGLKNPRRIAYSKFLKAFGVASVQSLPGRVGDLDIGRSTFELLDDVALTSLAEYTCEENEEVTSLVSFTGTENGEEKPFFCLGTMIFNPEEKEPSAGKLHVFTAYSGNVGRKSTLELSLVASAEVKGCVFALQSVDGKIAAAVNSSILLYEFLAASTGEEPELARLDKVAEWNHNYLVTSLSSYDNCIAAGDQISSISLLKVDGNRLVSVARDYGPLYPLAVEALNEKNVIASSDSLNLVLFSLVKNIRGEVLENVGSYHIAELVSKFIRGSVNFGNKTKSSIDSKFEPEMLFFTSSGKIGVISDVEDIQLSLHLTELQRNLAAAIPGVGGTSHTRFRAPKNTRGTSDADSSARGFVDGDFLEQFLNVQSPETLSKVMKGSSAPEELKLSSDEFAKILQDLQSSH</sequence>
<evidence type="ECO:0000313" key="7">
    <source>
        <dbReference type="EMBL" id="KAF4617938.1"/>
    </source>
</evidence>
<dbReference type="Gene3D" id="2.130.10.10">
    <property type="entry name" value="YVTN repeat-like/Quinoprotein amine dehydrogenase"/>
    <property type="match status" value="3"/>
</dbReference>
<evidence type="ECO:0008006" key="9">
    <source>
        <dbReference type="Google" id="ProtNLM"/>
    </source>
</evidence>
<dbReference type="Pfam" id="PF03178">
    <property type="entry name" value="CPSF_A"/>
    <property type="match status" value="1"/>
</dbReference>
<feature type="region of interest" description="Disordered" evidence="3">
    <location>
        <begin position="426"/>
        <end position="450"/>
    </location>
</feature>
<gene>
    <name evidence="7" type="ORF">D9613_006023</name>
</gene>
<evidence type="ECO:0000313" key="8">
    <source>
        <dbReference type="Proteomes" id="UP000521872"/>
    </source>
</evidence>
<feature type="region of interest" description="Disordered" evidence="3">
    <location>
        <begin position="273"/>
        <end position="312"/>
    </location>
</feature>
<dbReference type="InterPro" id="IPR004871">
    <property type="entry name" value="RSE1/DDB1/CPSF1_C"/>
</dbReference>
<protein>
    <recommendedName>
        <fullName evidence="9">DNA damage-binding protein 1</fullName>
    </recommendedName>
</protein>
<dbReference type="Pfam" id="PF10433">
    <property type="entry name" value="Beta-prop_RSE1_1st"/>
    <property type="match status" value="1"/>
</dbReference>
<feature type="domain" description="RSE1/DDB1/CPSF1 first beta-propeller" evidence="5">
    <location>
        <begin position="12"/>
        <end position="397"/>
    </location>
</feature>
<dbReference type="Proteomes" id="UP000521872">
    <property type="component" value="Unassembled WGS sequence"/>
</dbReference>
<dbReference type="Gene3D" id="1.10.150.910">
    <property type="match status" value="1"/>
</dbReference>
<comment type="caution">
    <text evidence="7">The sequence shown here is derived from an EMBL/GenBank/DDBJ whole genome shotgun (WGS) entry which is preliminary data.</text>
</comment>
<evidence type="ECO:0000259" key="4">
    <source>
        <dbReference type="Pfam" id="PF03178"/>
    </source>
</evidence>
<feature type="domain" description="RSE1/DDB1/CPSF1 second beta-propeller" evidence="6">
    <location>
        <begin position="514"/>
        <end position="861"/>
    </location>
</feature>
<evidence type="ECO:0000256" key="2">
    <source>
        <dbReference type="ARBA" id="ARBA00023242"/>
    </source>
</evidence>
<accession>A0A8H4VPV4</accession>
<dbReference type="InterPro" id="IPR058543">
    <property type="entry name" value="Beta-prop_RSE1/DDB1/CPSF1_2nd"/>
</dbReference>
<keyword evidence="8" id="KW-1185">Reference proteome</keyword>
<feature type="compositionally biased region" description="Basic and acidic residues" evidence="3">
    <location>
        <begin position="273"/>
        <end position="305"/>
    </location>
</feature>
<dbReference type="AlphaFoldDB" id="A0A8H4VPV4"/>
<feature type="region of interest" description="Disordered" evidence="3">
    <location>
        <begin position="1206"/>
        <end position="1226"/>
    </location>
</feature>
<evidence type="ECO:0000259" key="6">
    <source>
        <dbReference type="Pfam" id="PF23726"/>
    </source>
</evidence>
<dbReference type="GO" id="GO:0003676">
    <property type="term" value="F:nucleic acid binding"/>
    <property type="evidence" value="ECO:0007669"/>
    <property type="project" value="InterPro"/>
</dbReference>
<keyword evidence="2" id="KW-0539">Nucleus</keyword>
<dbReference type="EMBL" id="JAACJL010000030">
    <property type="protein sequence ID" value="KAF4617938.1"/>
    <property type="molecule type" value="Genomic_DNA"/>
</dbReference>
<feature type="compositionally biased region" description="Acidic residues" evidence="3">
    <location>
        <begin position="435"/>
        <end position="444"/>
    </location>
</feature>